<evidence type="ECO:0000313" key="2">
    <source>
        <dbReference type="Proteomes" id="UP000035352"/>
    </source>
</evidence>
<dbReference type="PATRIC" id="fig|413882.6.peg.144"/>
<dbReference type="CDD" id="cd16440">
    <property type="entry name" value="beta_Kdo_transferase_KpsC_1"/>
    <property type="match status" value="1"/>
</dbReference>
<reference evidence="1 2" key="1">
    <citation type="submission" date="2015-05" db="EMBL/GenBank/DDBJ databases">
        <authorList>
            <person name="Tang B."/>
            <person name="Yu Y."/>
        </authorList>
    </citation>
    <scope>NUCLEOTIDE SEQUENCE [LARGE SCALE GENOMIC DNA]</scope>
    <source>
        <strain evidence="1 2">DSM 7029</strain>
    </source>
</reference>
<protein>
    <submittedName>
        <fullName evidence="1">Capsular biosynthesis protein</fullName>
    </submittedName>
</protein>
<name>A0A0G3BHK3_9BURK</name>
<dbReference type="InterPro" id="IPR007833">
    <property type="entry name" value="Capsule_polysaccharide_synth"/>
</dbReference>
<dbReference type="EMBL" id="CP011371">
    <property type="protein sequence ID" value="AKJ26831.1"/>
    <property type="molecule type" value="Genomic_DNA"/>
</dbReference>
<keyword evidence="2" id="KW-1185">Reference proteome</keyword>
<organism evidence="1 2">
    <name type="scientific">Caldimonas brevitalea</name>
    <dbReference type="NCBI Taxonomy" id="413882"/>
    <lineage>
        <taxon>Bacteria</taxon>
        <taxon>Pseudomonadati</taxon>
        <taxon>Pseudomonadota</taxon>
        <taxon>Betaproteobacteria</taxon>
        <taxon>Burkholderiales</taxon>
        <taxon>Sphaerotilaceae</taxon>
        <taxon>Caldimonas</taxon>
    </lineage>
</organism>
<dbReference type="AlphaFoldDB" id="A0A0G3BHK3"/>
<dbReference type="KEGG" id="pbh:AAW51_0140"/>
<sequence length="602" mass="66858">MDDLGIYYDATQPSRLETLIGTPHLPHELERVVALTAAWRDLRLSKYNHAREALPPVQGPYILAVDQTYGDASIRYGLADTRSFHRMLEAALDEHPRLPVILKVHPDVIAGRKRGHFNGGLTRGQASRVALVAANVHPPSLIEPAHAIYTVTSQMGFEGLLWGKPVRTFGMPFYAGWGLTQDELPPPERRRVADRVTLEDLVHAALVEYPRYVDPETRQRCEPERLMQWMGLQRRLRERFAPHVHAVGFSRWKMPIVQSFFAGSEVQFVRRPDQVPDGATVAVWGRRALGTSTGSDGTAPAQTGTGAVGSSLAGTIPNSPSTAVVRLEDGFLRSVGLGADLIRPLSWVMDRTGVYYDATRPSDLETLLQTAVFDVSLVQRAQALRQRIVAGGLTKYNVGTGGWSRPVGTQRVVLVPGQVETDASIAWGAPGIRTNVDLLQAARQAAPDAYLVYKPHPDVVAKLRRRGRGESLARRYCDELVVDTPMHTLLHAVDELHVLTSLAGFEALMRGKTVTCHGRPFYAGWGLTNDRQPLPRRTRPLSLDELVAGVLILYPTYVSRTTGAFTTPERALDELLAWKAQGPPDLPMWRQLLRWVLSWRQR</sequence>
<dbReference type="Proteomes" id="UP000035352">
    <property type="component" value="Chromosome"/>
</dbReference>
<dbReference type="STRING" id="413882.AAW51_0140"/>
<dbReference type="GO" id="GO:0000271">
    <property type="term" value="P:polysaccharide biosynthetic process"/>
    <property type="evidence" value="ECO:0007669"/>
    <property type="project" value="InterPro"/>
</dbReference>
<proteinExistence type="predicted"/>
<accession>A0A0G3BHK3</accession>
<dbReference type="Pfam" id="PF05159">
    <property type="entry name" value="Capsule_synth"/>
    <property type="match status" value="3"/>
</dbReference>
<dbReference type="CDD" id="cd16439">
    <property type="entry name" value="beta_Kdo_transferase_KpsC_2"/>
    <property type="match status" value="1"/>
</dbReference>
<evidence type="ECO:0000313" key="1">
    <source>
        <dbReference type="EMBL" id="AKJ26831.1"/>
    </source>
</evidence>
<gene>
    <name evidence="1" type="primary">kpsC</name>
    <name evidence="1" type="ORF">AAW51_0140</name>
</gene>
<dbReference type="GO" id="GO:0015774">
    <property type="term" value="P:polysaccharide transport"/>
    <property type="evidence" value="ECO:0007669"/>
    <property type="project" value="InterPro"/>
</dbReference>